<keyword evidence="2" id="KW-0418">Kinase</keyword>
<organism evidence="2 3">
    <name type="scientific">Glonium stellatum</name>
    <dbReference type="NCBI Taxonomy" id="574774"/>
    <lineage>
        <taxon>Eukaryota</taxon>
        <taxon>Fungi</taxon>
        <taxon>Dikarya</taxon>
        <taxon>Ascomycota</taxon>
        <taxon>Pezizomycotina</taxon>
        <taxon>Dothideomycetes</taxon>
        <taxon>Pleosporomycetidae</taxon>
        <taxon>Gloniales</taxon>
        <taxon>Gloniaceae</taxon>
        <taxon>Glonium</taxon>
    </lineage>
</organism>
<keyword evidence="2" id="KW-0808">Transferase</keyword>
<evidence type="ECO:0000259" key="1">
    <source>
        <dbReference type="Pfam" id="PF01636"/>
    </source>
</evidence>
<evidence type="ECO:0000313" key="2">
    <source>
        <dbReference type="EMBL" id="OCL02706.1"/>
    </source>
</evidence>
<keyword evidence="3" id="KW-1185">Reference proteome</keyword>
<gene>
    <name evidence="2" type="ORF">AOQ84DRAFT_421882</name>
</gene>
<protein>
    <submittedName>
        <fullName evidence="2">Kinase-like protein</fullName>
    </submittedName>
</protein>
<dbReference type="Gene3D" id="3.90.1200.10">
    <property type="match status" value="1"/>
</dbReference>
<dbReference type="PANTHER" id="PTHR21310:SF13">
    <property type="entry name" value="AMINOGLYCOSIDE PHOSPHOTRANSFERASE DOMAIN-CONTAINING PROTEIN"/>
    <property type="match status" value="1"/>
</dbReference>
<dbReference type="SUPFAM" id="SSF56112">
    <property type="entry name" value="Protein kinase-like (PK-like)"/>
    <property type="match status" value="1"/>
</dbReference>
<dbReference type="InterPro" id="IPR051678">
    <property type="entry name" value="AGP_Transferase"/>
</dbReference>
<dbReference type="InterPro" id="IPR011009">
    <property type="entry name" value="Kinase-like_dom_sf"/>
</dbReference>
<evidence type="ECO:0000313" key="3">
    <source>
        <dbReference type="Proteomes" id="UP000250140"/>
    </source>
</evidence>
<dbReference type="EMBL" id="KV750893">
    <property type="protein sequence ID" value="OCL02706.1"/>
    <property type="molecule type" value="Genomic_DNA"/>
</dbReference>
<dbReference type="GO" id="GO:0016301">
    <property type="term" value="F:kinase activity"/>
    <property type="evidence" value="ECO:0007669"/>
    <property type="project" value="UniProtKB-KW"/>
</dbReference>
<name>A0A8E2EQ38_9PEZI</name>
<dbReference type="PANTHER" id="PTHR21310">
    <property type="entry name" value="AMINOGLYCOSIDE PHOSPHOTRANSFERASE-RELATED-RELATED"/>
    <property type="match status" value="1"/>
</dbReference>
<dbReference type="Proteomes" id="UP000250140">
    <property type="component" value="Unassembled WGS sequence"/>
</dbReference>
<reference evidence="2 3" key="1">
    <citation type="journal article" date="2016" name="Nat. Commun.">
        <title>Ectomycorrhizal ecology is imprinted in the genome of the dominant symbiotic fungus Cenococcum geophilum.</title>
        <authorList>
            <consortium name="DOE Joint Genome Institute"/>
            <person name="Peter M."/>
            <person name="Kohler A."/>
            <person name="Ohm R.A."/>
            <person name="Kuo A."/>
            <person name="Krutzmann J."/>
            <person name="Morin E."/>
            <person name="Arend M."/>
            <person name="Barry K.W."/>
            <person name="Binder M."/>
            <person name="Choi C."/>
            <person name="Clum A."/>
            <person name="Copeland A."/>
            <person name="Grisel N."/>
            <person name="Haridas S."/>
            <person name="Kipfer T."/>
            <person name="LaButti K."/>
            <person name="Lindquist E."/>
            <person name="Lipzen A."/>
            <person name="Maire R."/>
            <person name="Meier B."/>
            <person name="Mihaltcheva S."/>
            <person name="Molinier V."/>
            <person name="Murat C."/>
            <person name="Poggeler S."/>
            <person name="Quandt C.A."/>
            <person name="Sperisen C."/>
            <person name="Tritt A."/>
            <person name="Tisserant E."/>
            <person name="Crous P.W."/>
            <person name="Henrissat B."/>
            <person name="Nehls U."/>
            <person name="Egli S."/>
            <person name="Spatafora J.W."/>
            <person name="Grigoriev I.V."/>
            <person name="Martin F.M."/>
        </authorList>
    </citation>
    <scope>NUCLEOTIDE SEQUENCE [LARGE SCALE GENOMIC DNA]</scope>
    <source>
        <strain evidence="2 3">CBS 207.34</strain>
    </source>
</reference>
<feature type="domain" description="Aminoglycoside phosphotransferase" evidence="1">
    <location>
        <begin position="46"/>
        <end position="323"/>
    </location>
</feature>
<dbReference type="InterPro" id="IPR002575">
    <property type="entry name" value="Aminoglycoside_PTrfase"/>
</dbReference>
<dbReference type="OrthoDB" id="2906425at2759"/>
<proteinExistence type="predicted"/>
<dbReference type="Pfam" id="PF01636">
    <property type="entry name" value="APH"/>
    <property type="match status" value="1"/>
</dbReference>
<sequence length="436" mass="50965">MDSQPGLGWDEGFYGAVPVWTIEPRMEVIERLVRESLKMGIGENCDIEFFGQGALNKVYTVQCDKGNFMMRVSLPVDPRFKTLSEVATVEFVRSNTDMPVPKVFGFQASSNNELGFEWILMERIPGKPLRDQWDSMSWMAKELVIRRISVYIAQLFRQQFSAIGNIYHSVISNDPTFIGPDTPSIHQRHQRESIQCEGYVPYSISKIVSPQFFIGDHLRQYVPRGPFTSSQNWLAARLMFVKHDAQRVIRESEDEDDIQDSRASEILADRLSKVLPTIFLDDPERAESFALLHHDLSFQNILVDDNGKLVGVVDWECVSTMPLWKVCQQPQFLDIRERNEMPQEEDFSRDKNGEVNELYRIHMMEYELTRLRQFFYEEIERIEPAWIQEHRKSTLKADFELAVETCDNDLCMRHIQEWLDELESGRVVTSLKKRYR</sequence>
<accession>A0A8E2EQ38</accession>
<dbReference type="AlphaFoldDB" id="A0A8E2EQ38"/>